<dbReference type="EMBL" id="SDKC01000001">
    <property type="protein sequence ID" value="RXS76444.1"/>
    <property type="molecule type" value="Genomic_DNA"/>
</dbReference>
<protein>
    <recommendedName>
        <fullName evidence="3">Type II secretion system protein</fullName>
    </recommendedName>
</protein>
<reference evidence="1 2" key="1">
    <citation type="submission" date="2019-01" db="EMBL/GenBank/DDBJ databases">
        <title>Blautia sp. nov. KGMB01111 isolated human feces.</title>
        <authorList>
            <person name="Park J.-E."/>
            <person name="Kim J.-S."/>
            <person name="Park S.-H."/>
        </authorList>
    </citation>
    <scope>NUCLEOTIDE SEQUENCE [LARGE SCALE GENOMIC DNA]</scope>
    <source>
        <strain evidence="1 2">KGMB01111</strain>
    </source>
</reference>
<dbReference type="OrthoDB" id="1655097at2"/>
<comment type="caution">
    <text evidence="1">The sequence shown here is derived from an EMBL/GenBank/DDBJ whole genome shotgun (WGS) entry which is preliminary data.</text>
</comment>
<dbReference type="AlphaFoldDB" id="A0A4Q1RKW0"/>
<sequence>MKRKPTANPSSLFLLELIFAILFFSVASAVCVQVFVKSHTLSTEAHDLTQASRRAEDVAELITASTSLDDMKNLLEDTYSDSVEISSEDFTVFYDSDFAPCSQETAAWQLSGTWSLNGQLLDVQLDVAKLTSGVDADVFYQLPVKHHLQRRD</sequence>
<dbReference type="RefSeq" id="WP_129259118.1">
    <property type="nucleotide sequence ID" value="NZ_SDKC01000001.1"/>
</dbReference>
<evidence type="ECO:0008006" key="3">
    <source>
        <dbReference type="Google" id="ProtNLM"/>
    </source>
</evidence>
<gene>
    <name evidence="1" type="ORF">ETP43_15365</name>
</gene>
<keyword evidence="2" id="KW-1185">Reference proteome</keyword>
<organism evidence="1 2">
    <name type="scientific">Blautia faecicola</name>
    <dbReference type="NCBI Taxonomy" id="2509240"/>
    <lineage>
        <taxon>Bacteria</taxon>
        <taxon>Bacillati</taxon>
        <taxon>Bacillota</taxon>
        <taxon>Clostridia</taxon>
        <taxon>Lachnospirales</taxon>
        <taxon>Lachnospiraceae</taxon>
        <taxon>Blautia</taxon>
    </lineage>
</organism>
<proteinExistence type="predicted"/>
<evidence type="ECO:0000313" key="2">
    <source>
        <dbReference type="Proteomes" id="UP000290106"/>
    </source>
</evidence>
<name>A0A4Q1RKW0_9FIRM</name>
<accession>A0A4Q1RKW0</accession>
<evidence type="ECO:0000313" key="1">
    <source>
        <dbReference type="EMBL" id="RXS76444.1"/>
    </source>
</evidence>
<dbReference type="Proteomes" id="UP000290106">
    <property type="component" value="Unassembled WGS sequence"/>
</dbReference>